<sequence length="220" mass="26258">MPKFELTFRRKQNRDCSKVIVKLQKNNKYLFITFFDDKHYVTQHIKLSMCVKKEAVKIYNFEFYAEFQAEKETYFSRVILNPLYSTVLVPKLDKQLYLSYSYWRITLLSFLAKPLGRFYQTFNLIFTQCIALYIILIDAISFFHIKGLLLKNPIRILSLKIGKENVDTRSQPNHIQKKKRIEGIEHENTCFCQSLIWTARQHVVTFHSISKLQIIFLLLL</sequence>
<organism evidence="2 3">
    <name type="scientific">Aphis glycines</name>
    <name type="common">Soybean aphid</name>
    <dbReference type="NCBI Taxonomy" id="307491"/>
    <lineage>
        <taxon>Eukaryota</taxon>
        <taxon>Metazoa</taxon>
        <taxon>Ecdysozoa</taxon>
        <taxon>Arthropoda</taxon>
        <taxon>Hexapoda</taxon>
        <taxon>Insecta</taxon>
        <taxon>Pterygota</taxon>
        <taxon>Neoptera</taxon>
        <taxon>Paraneoptera</taxon>
        <taxon>Hemiptera</taxon>
        <taxon>Sternorrhyncha</taxon>
        <taxon>Aphidomorpha</taxon>
        <taxon>Aphidoidea</taxon>
        <taxon>Aphididae</taxon>
        <taxon>Aphidini</taxon>
        <taxon>Aphis</taxon>
        <taxon>Aphis</taxon>
    </lineage>
</organism>
<accession>A0A6G0T6D9</accession>
<dbReference type="EMBL" id="VYZN01000054">
    <property type="protein sequence ID" value="KAE9526596.1"/>
    <property type="molecule type" value="Genomic_DNA"/>
</dbReference>
<keyword evidence="3" id="KW-1185">Reference proteome</keyword>
<evidence type="ECO:0000313" key="3">
    <source>
        <dbReference type="Proteomes" id="UP000475862"/>
    </source>
</evidence>
<keyword evidence="1" id="KW-1133">Transmembrane helix</keyword>
<dbReference type="AlphaFoldDB" id="A0A6G0T6D9"/>
<proteinExistence type="predicted"/>
<protein>
    <submittedName>
        <fullName evidence="2">Uncharacterized protein</fullName>
    </submittedName>
</protein>
<evidence type="ECO:0000256" key="1">
    <source>
        <dbReference type="SAM" id="Phobius"/>
    </source>
</evidence>
<comment type="caution">
    <text evidence="2">The sequence shown here is derived from an EMBL/GenBank/DDBJ whole genome shotgun (WGS) entry which is preliminary data.</text>
</comment>
<keyword evidence="1" id="KW-0812">Transmembrane</keyword>
<reference evidence="2 3" key="1">
    <citation type="submission" date="2019-08" db="EMBL/GenBank/DDBJ databases">
        <title>The genome of the soybean aphid Biotype 1, its phylome, world population structure and adaptation to the North American continent.</title>
        <authorList>
            <person name="Giordano R."/>
            <person name="Donthu R.K."/>
            <person name="Hernandez A.G."/>
            <person name="Wright C.L."/>
            <person name="Zimin A.V."/>
        </authorList>
    </citation>
    <scope>NUCLEOTIDE SEQUENCE [LARGE SCALE GENOMIC DNA]</scope>
    <source>
        <tissue evidence="2">Whole aphids</tissue>
    </source>
</reference>
<dbReference type="Proteomes" id="UP000475862">
    <property type="component" value="Unassembled WGS sequence"/>
</dbReference>
<gene>
    <name evidence="2" type="ORF">AGLY_013244</name>
</gene>
<evidence type="ECO:0000313" key="2">
    <source>
        <dbReference type="EMBL" id="KAE9526596.1"/>
    </source>
</evidence>
<keyword evidence="1" id="KW-0472">Membrane</keyword>
<name>A0A6G0T6D9_APHGL</name>
<feature type="transmembrane region" description="Helical" evidence="1">
    <location>
        <begin position="125"/>
        <end position="145"/>
    </location>
</feature>